<name>A0A8H8WWK1_9HYPH</name>
<evidence type="ECO:0000256" key="1">
    <source>
        <dbReference type="SAM" id="MobiDB-lite"/>
    </source>
</evidence>
<dbReference type="Proteomes" id="UP000663508">
    <property type="component" value="Chromosome"/>
</dbReference>
<sequence length="90" mass="9966">MRDATMTHDDRDEDADRPVQTLASTAGLGKVEAVDKTEEGGMASADEAQRREQSLAEFWARIKPIQDYIASFPRTGLKADKAFYDELSGD</sequence>
<evidence type="ECO:0000313" key="3">
    <source>
        <dbReference type="Proteomes" id="UP000663508"/>
    </source>
</evidence>
<dbReference type="KEGG" id="mind:mvi_39700"/>
<gene>
    <name evidence="2" type="ORF">mvi_39700</name>
</gene>
<organism evidence="2 3">
    <name type="scientific">Methylobacterium indicum</name>
    <dbReference type="NCBI Taxonomy" id="1775910"/>
    <lineage>
        <taxon>Bacteria</taxon>
        <taxon>Pseudomonadati</taxon>
        <taxon>Pseudomonadota</taxon>
        <taxon>Alphaproteobacteria</taxon>
        <taxon>Hyphomicrobiales</taxon>
        <taxon>Methylobacteriaceae</taxon>
        <taxon>Methylobacterium</taxon>
    </lineage>
</organism>
<evidence type="ECO:0000313" key="2">
    <source>
        <dbReference type="EMBL" id="BCM85509.1"/>
    </source>
</evidence>
<dbReference type="EMBL" id="AP024145">
    <property type="protein sequence ID" value="BCM85509.1"/>
    <property type="molecule type" value="Genomic_DNA"/>
</dbReference>
<proteinExistence type="predicted"/>
<reference evidence="2" key="1">
    <citation type="submission" date="2020-11" db="EMBL/GenBank/DDBJ databases">
        <title>Complete genome sequence of a novel pathogenic Methylobacterium strain isolated from rice in Vietnam.</title>
        <authorList>
            <person name="Lai K."/>
            <person name="Okazaki S."/>
            <person name="Higashi K."/>
            <person name="Mori H."/>
            <person name="Toyoda A."/>
            <person name="Kurokawa K."/>
        </authorList>
    </citation>
    <scope>NUCLEOTIDE SEQUENCE</scope>
    <source>
        <strain evidence="2">VL1</strain>
    </source>
</reference>
<feature type="compositionally biased region" description="Basic and acidic residues" evidence="1">
    <location>
        <begin position="1"/>
        <end position="17"/>
    </location>
</feature>
<dbReference type="AlphaFoldDB" id="A0A8H8WWK1"/>
<feature type="region of interest" description="Disordered" evidence="1">
    <location>
        <begin position="1"/>
        <end position="50"/>
    </location>
</feature>
<protein>
    <submittedName>
        <fullName evidence="2">Transcription factor</fullName>
    </submittedName>
</protein>
<accession>A0A8H8WWK1</accession>